<reference evidence="1" key="1">
    <citation type="submission" date="2022-11" db="EMBL/GenBank/DDBJ databases">
        <title>beta-Carotene-producing bacterium, Jeongeuplla avenae sp. nov., alleviates the salt stress of Arabidopsis seedlings.</title>
        <authorList>
            <person name="Jiang L."/>
            <person name="Lee J."/>
        </authorList>
    </citation>
    <scope>NUCLEOTIDE SEQUENCE</scope>
    <source>
        <strain evidence="1">DY_R2A_6</strain>
    </source>
</reference>
<sequence length="118" mass="13296">MVRLPDGMRDWLKDAAEENGRSVNAEIVSRLLFTKQAHPHAYLIRALIDLQEELLSDKADLVVPTDIQEDLRSMARAKGIPPQDLLINLLIEAIRHLDSDTEIGATFSNRVFGYEKGD</sequence>
<evidence type="ECO:0000313" key="2">
    <source>
        <dbReference type="Proteomes" id="UP001163223"/>
    </source>
</evidence>
<keyword evidence="2" id="KW-1185">Reference proteome</keyword>
<keyword evidence="1" id="KW-0238">DNA-binding</keyword>
<accession>A0ACD4NXK9</accession>
<name>A0ACD4NXK9_9HYPH</name>
<proteinExistence type="predicted"/>
<evidence type="ECO:0000313" key="1">
    <source>
        <dbReference type="EMBL" id="WAJ31448.1"/>
    </source>
</evidence>
<organism evidence="1 2">
    <name type="scientific">Antarcticirhabdus aurantiaca</name>
    <dbReference type="NCBI Taxonomy" id="2606717"/>
    <lineage>
        <taxon>Bacteria</taxon>
        <taxon>Pseudomonadati</taxon>
        <taxon>Pseudomonadota</taxon>
        <taxon>Alphaproteobacteria</taxon>
        <taxon>Hyphomicrobiales</taxon>
        <taxon>Aurantimonadaceae</taxon>
        <taxon>Antarcticirhabdus</taxon>
    </lineage>
</organism>
<protein>
    <submittedName>
        <fullName evidence="1">Arc family DNA-binding protein</fullName>
    </submittedName>
</protein>
<dbReference type="EMBL" id="CP113520">
    <property type="protein sequence ID" value="WAJ31448.1"/>
    <property type="molecule type" value="Genomic_DNA"/>
</dbReference>
<gene>
    <name evidence="1" type="ORF">OXU80_12515</name>
</gene>
<dbReference type="Proteomes" id="UP001163223">
    <property type="component" value="Chromosome"/>
</dbReference>